<dbReference type="Pfam" id="PF13174">
    <property type="entry name" value="TPR_6"/>
    <property type="match status" value="1"/>
</dbReference>
<dbReference type="KEGG" id="ptan:CRYO30217_01194"/>
<dbReference type="Gene3D" id="2.120.10.30">
    <property type="entry name" value="TolB, C-terminal domain"/>
    <property type="match status" value="1"/>
</dbReference>
<dbReference type="Pfam" id="PF07676">
    <property type="entry name" value="PD40"/>
    <property type="match status" value="2"/>
</dbReference>
<dbReference type="InterPro" id="IPR008969">
    <property type="entry name" value="CarboxyPept-like_regulatory"/>
</dbReference>
<organism evidence="2 3">
    <name type="scientific">Parvicella tangerina</name>
    <dbReference type="NCBI Taxonomy" id="2829795"/>
    <lineage>
        <taxon>Bacteria</taxon>
        <taxon>Pseudomonadati</taxon>
        <taxon>Bacteroidota</taxon>
        <taxon>Flavobacteriia</taxon>
        <taxon>Flavobacteriales</taxon>
        <taxon>Parvicellaceae</taxon>
        <taxon>Parvicella</taxon>
    </lineage>
</organism>
<dbReference type="InterPro" id="IPR019734">
    <property type="entry name" value="TPR_rpt"/>
</dbReference>
<reference evidence="2" key="1">
    <citation type="submission" date="2021-04" db="EMBL/GenBank/DDBJ databases">
        <authorList>
            <person name="Rodrigo-Torres L."/>
            <person name="Arahal R. D."/>
            <person name="Lucena T."/>
        </authorList>
    </citation>
    <scope>NUCLEOTIDE SEQUENCE</scope>
    <source>
        <strain evidence="2">AS29M-1</strain>
    </source>
</reference>
<dbReference type="InterPro" id="IPR011042">
    <property type="entry name" value="6-blade_b-propeller_TolB-like"/>
</dbReference>
<dbReference type="Gene3D" id="1.25.40.10">
    <property type="entry name" value="Tetratricopeptide repeat domain"/>
    <property type="match status" value="1"/>
</dbReference>
<dbReference type="Gene3D" id="2.60.40.1120">
    <property type="entry name" value="Carboxypeptidase-like, regulatory domain"/>
    <property type="match status" value="1"/>
</dbReference>
<feature type="repeat" description="TPR" evidence="1">
    <location>
        <begin position="87"/>
        <end position="120"/>
    </location>
</feature>
<dbReference type="PROSITE" id="PS50005">
    <property type="entry name" value="TPR"/>
    <property type="match status" value="1"/>
</dbReference>
<accession>A0A916JLF0</accession>
<dbReference type="EMBL" id="OU015584">
    <property type="protein sequence ID" value="CAG5080132.1"/>
    <property type="molecule type" value="Genomic_DNA"/>
</dbReference>
<dbReference type="AlphaFoldDB" id="A0A916JLF0"/>
<dbReference type="Proteomes" id="UP000683507">
    <property type="component" value="Chromosome"/>
</dbReference>
<keyword evidence="1" id="KW-0802">TPR repeat</keyword>
<dbReference type="SUPFAM" id="SSF48452">
    <property type="entry name" value="TPR-like"/>
    <property type="match status" value="1"/>
</dbReference>
<dbReference type="RefSeq" id="WP_258541407.1">
    <property type="nucleotide sequence ID" value="NZ_OU015584.1"/>
</dbReference>
<evidence type="ECO:0000313" key="3">
    <source>
        <dbReference type="Proteomes" id="UP000683507"/>
    </source>
</evidence>
<protein>
    <recommendedName>
        <fullName evidence="4">Tetratricopeptide repeat protein</fullName>
    </recommendedName>
</protein>
<name>A0A916JLF0_9FLAO</name>
<evidence type="ECO:0000313" key="2">
    <source>
        <dbReference type="EMBL" id="CAG5080132.1"/>
    </source>
</evidence>
<dbReference type="SUPFAM" id="SSF49464">
    <property type="entry name" value="Carboxypeptidase regulatory domain-like"/>
    <property type="match status" value="1"/>
</dbReference>
<dbReference type="InterPro" id="IPR011990">
    <property type="entry name" value="TPR-like_helical_dom_sf"/>
</dbReference>
<dbReference type="SUPFAM" id="SSF82171">
    <property type="entry name" value="DPP6 N-terminal domain-like"/>
    <property type="match status" value="1"/>
</dbReference>
<proteinExistence type="predicted"/>
<evidence type="ECO:0008006" key="4">
    <source>
        <dbReference type="Google" id="ProtNLM"/>
    </source>
</evidence>
<dbReference type="InterPro" id="IPR011659">
    <property type="entry name" value="WD40"/>
</dbReference>
<keyword evidence="3" id="KW-1185">Reference proteome</keyword>
<sequence>MKLSILILLTVFCVVGTFGQDKKLAADLFEVGNFEEALEEYLLLVEEDPGSLEYNYNLAVCYLNTNIDKSLAIEPLERVTKNPKIIADAYYLLGRAYHYGYQFDKAIDAFNEFIATGKGSDLNRENVDKQIEYCENARELMKFPKSVDFENLGPQINSRYADYFPFVPRDEKFVIFNSNREDRKREPMMNGAYLPTIYISYVEDGKFSEAVEVPGIKGSEEIKQEIVGLNGDGTQAVLYFEDFNFEGDLYESGVEGKGIKKPKVLPDVINSKKYTEIAGCFTDDNQKFYFASNRPEGYGGVDIYMCQRLPNGKWSMAQNLGPTINTSEDEDFPNISPDGKYLFFSSKGHASMGGYDIFRAEWDEVKRKFTKVQNMGYPINTPEDNMNFRMSETGKYGYISAVRAEGYGDKDIYRVNFKDIEPRYTVIKGTVTNSLDKKFEDIFIQVVDAETDEIFGDYLPNDKTNRYVIILPPGNYYLYVAAYGYQEIFEEVEILDKSSFKSFIDWDFVMEPVEEE</sequence>
<gene>
    <name evidence="2" type="ORF">CRYO30217_01194</name>
</gene>
<evidence type="ECO:0000256" key="1">
    <source>
        <dbReference type="PROSITE-ProRule" id="PRU00339"/>
    </source>
</evidence>